<keyword evidence="1" id="KW-0812">Transmembrane</keyword>
<keyword evidence="3" id="KW-1185">Reference proteome</keyword>
<gene>
    <name evidence="2" type="ORF">SVUK_LOCUS12093</name>
</gene>
<evidence type="ECO:0000256" key="1">
    <source>
        <dbReference type="SAM" id="Phobius"/>
    </source>
</evidence>
<name>A0A3P7L2X9_STRVU</name>
<evidence type="ECO:0000313" key="3">
    <source>
        <dbReference type="Proteomes" id="UP000270094"/>
    </source>
</evidence>
<keyword evidence="1" id="KW-1133">Transmembrane helix</keyword>
<dbReference type="Proteomes" id="UP000270094">
    <property type="component" value="Unassembled WGS sequence"/>
</dbReference>
<organism evidence="2 3">
    <name type="scientific">Strongylus vulgaris</name>
    <name type="common">Blood worm</name>
    <dbReference type="NCBI Taxonomy" id="40348"/>
    <lineage>
        <taxon>Eukaryota</taxon>
        <taxon>Metazoa</taxon>
        <taxon>Ecdysozoa</taxon>
        <taxon>Nematoda</taxon>
        <taxon>Chromadorea</taxon>
        <taxon>Rhabditida</taxon>
        <taxon>Rhabditina</taxon>
        <taxon>Rhabditomorpha</taxon>
        <taxon>Strongyloidea</taxon>
        <taxon>Strongylidae</taxon>
        <taxon>Strongylus</taxon>
    </lineage>
</organism>
<sequence length="138" mass="15135">MSAALECFRSLHNFTQDELTTGRIIYGVLLASIATVSAPLNMLLLIVILTTGAIKNPFRFYLLSATSAGLLGLVPVYATLLPAVFFNVRLKDPTNIIVSTTDTLSYLALMMTTTTIATDRLLFFLLPKVCMSKRCIQI</sequence>
<evidence type="ECO:0000313" key="2">
    <source>
        <dbReference type="EMBL" id="VDM77095.1"/>
    </source>
</evidence>
<dbReference type="Gene3D" id="1.20.1070.10">
    <property type="entry name" value="Rhodopsin 7-helix transmembrane proteins"/>
    <property type="match status" value="1"/>
</dbReference>
<feature type="transmembrane region" description="Helical" evidence="1">
    <location>
        <begin position="60"/>
        <end position="86"/>
    </location>
</feature>
<dbReference type="SUPFAM" id="SSF81321">
    <property type="entry name" value="Family A G protein-coupled receptor-like"/>
    <property type="match status" value="1"/>
</dbReference>
<protein>
    <recommendedName>
        <fullName evidence="4">G-protein coupled receptors family 1 profile domain-containing protein</fullName>
    </recommendedName>
</protein>
<dbReference type="EMBL" id="UYYB01098420">
    <property type="protein sequence ID" value="VDM77095.1"/>
    <property type="molecule type" value="Genomic_DNA"/>
</dbReference>
<dbReference type="AlphaFoldDB" id="A0A3P7L2X9"/>
<keyword evidence="1" id="KW-0472">Membrane</keyword>
<feature type="transmembrane region" description="Helical" evidence="1">
    <location>
        <begin position="106"/>
        <end position="126"/>
    </location>
</feature>
<feature type="transmembrane region" description="Helical" evidence="1">
    <location>
        <begin position="24"/>
        <end position="48"/>
    </location>
</feature>
<accession>A0A3P7L2X9</accession>
<reference evidence="2 3" key="1">
    <citation type="submission" date="2018-11" db="EMBL/GenBank/DDBJ databases">
        <authorList>
            <consortium name="Pathogen Informatics"/>
        </authorList>
    </citation>
    <scope>NUCLEOTIDE SEQUENCE [LARGE SCALE GENOMIC DNA]</scope>
</reference>
<proteinExistence type="predicted"/>
<dbReference type="OrthoDB" id="5867613at2759"/>
<evidence type="ECO:0008006" key="4">
    <source>
        <dbReference type="Google" id="ProtNLM"/>
    </source>
</evidence>